<keyword evidence="3 6" id="KW-0378">Hydrolase</keyword>
<gene>
    <name evidence="9" type="ORF">PMEA_00034701</name>
</gene>
<feature type="domain" description="Peptidase M12A" evidence="8">
    <location>
        <begin position="62"/>
        <end position="271"/>
    </location>
</feature>
<feature type="binding site" evidence="6">
    <location>
        <position position="14"/>
    </location>
    <ligand>
        <name>Zn(2+)</name>
        <dbReference type="ChEBI" id="CHEBI:29105"/>
        <note>catalytic</note>
    </ligand>
</feature>
<feature type="active site" evidence="6">
    <location>
        <position position="169"/>
    </location>
</feature>
<evidence type="ECO:0000256" key="1">
    <source>
        <dbReference type="ARBA" id="ARBA00022670"/>
    </source>
</evidence>
<evidence type="ECO:0000256" key="2">
    <source>
        <dbReference type="ARBA" id="ARBA00022723"/>
    </source>
</evidence>
<dbReference type="PANTHER" id="PTHR10127">
    <property type="entry name" value="DISCOIDIN, CUB, EGF, LAMININ , AND ZINC METALLOPROTEASE DOMAIN CONTAINING"/>
    <property type="match status" value="1"/>
</dbReference>
<dbReference type="InterPro" id="IPR024079">
    <property type="entry name" value="MetalloPept_cat_dom_sf"/>
</dbReference>
<organism evidence="9 10">
    <name type="scientific">Pocillopora meandrina</name>
    <dbReference type="NCBI Taxonomy" id="46732"/>
    <lineage>
        <taxon>Eukaryota</taxon>
        <taxon>Metazoa</taxon>
        <taxon>Cnidaria</taxon>
        <taxon>Anthozoa</taxon>
        <taxon>Hexacorallia</taxon>
        <taxon>Scleractinia</taxon>
        <taxon>Astrocoeniina</taxon>
        <taxon>Pocilloporidae</taxon>
        <taxon>Pocillopora</taxon>
    </lineage>
</organism>
<accession>A0AAU9W808</accession>
<feature type="domain" description="Peptidase M12A" evidence="8">
    <location>
        <begin position="1"/>
        <end position="67"/>
    </location>
</feature>
<dbReference type="SUPFAM" id="SSF55486">
    <property type="entry name" value="Metalloproteases ('zincins'), catalytic domain"/>
    <property type="match status" value="2"/>
</dbReference>
<evidence type="ECO:0000313" key="9">
    <source>
        <dbReference type="EMBL" id="CAH3104394.1"/>
    </source>
</evidence>
<evidence type="ECO:0000256" key="3">
    <source>
        <dbReference type="ARBA" id="ARBA00022801"/>
    </source>
</evidence>
<dbReference type="PROSITE" id="PS51864">
    <property type="entry name" value="ASTACIN"/>
    <property type="match status" value="2"/>
</dbReference>
<evidence type="ECO:0000259" key="8">
    <source>
        <dbReference type="PROSITE" id="PS51864"/>
    </source>
</evidence>
<dbReference type="AlphaFoldDB" id="A0AAU9W808"/>
<evidence type="ECO:0000256" key="7">
    <source>
        <dbReference type="RuleBase" id="RU361183"/>
    </source>
</evidence>
<dbReference type="Gene3D" id="3.40.390.10">
    <property type="entry name" value="Collagenase (Catalytic Domain)"/>
    <property type="match status" value="2"/>
</dbReference>
<evidence type="ECO:0000256" key="6">
    <source>
        <dbReference type="PROSITE-ProRule" id="PRU01211"/>
    </source>
</evidence>
<dbReference type="CDD" id="cd04280">
    <property type="entry name" value="ZnMc_astacin_like"/>
    <property type="match status" value="1"/>
</dbReference>
<feature type="binding site" evidence="6">
    <location>
        <position position="168"/>
    </location>
    <ligand>
        <name>Zn(2+)</name>
        <dbReference type="ChEBI" id="CHEBI:29105"/>
        <note>catalytic</note>
    </ligand>
</feature>
<feature type="binding site" evidence="6">
    <location>
        <position position="4"/>
    </location>
    <ligand>
        <name>Zn(2+)</name>
        <dbReference type="ChEBI" id="CHEBI:29105"/>
        <note>catalytic</note>
    </ligand>
</feature>
<dbReference type="PANTHER" id="PTHR10127:SF780">
    <property type="entry name" value="METALLOENDOPEPTIDASE"/>
    <property type="match status" value="1"/>
</dbReference>
<comment type="caution">
    <text evidence="6">Lacks conserved residue(s) required for the propagation of feature annotation.</text>
</comment>
<dbReference type="Pfam" id="PF01400">
    <property type="entry name" value="Astacin"/>
    <property type="match status" value="2"/>
</dbReference>
<dbReference type="GO" id="GO:0006508">
    <property type="term" value="P:proteolysis"/>
    <property type="evidence" value="ECO:0007669"/>
    <property type="project" value="UniProtKB-KW"/>
</dbReference>
<keyword evidence="10" id="KW-1185">Reference proteome</keyword>
<dbReference type="EMBL" id="CALNXJ010000009">
    <property type="protein sequence ID" value="CAH3104394.1"/>
    <property type="molecule type" value="Genomic_DNA"/>
</dbReference>
<keyword evidence="5 6" id="KW-0482">Metalloprotease</keyword>
<dbReference type="GO" id="GO:0004222">
    <property type="term" value="F:metalloendopeptidase activity"/>
    <property type="evidence" value="ECO:0007669"/>
    <property type="project" value="UniProtKB-UniRule"/>
</dbReference>
<evidence type="ECO:0000256" key="5">
    <source>
        <dbReference type="ARBA" id="ARBA00023049"/>
    </source>
</evidence>
<protein>
    <recommendedName>
        <fullName evidence="7">Metalloendopeptidase</fullName>
        <ecNumber evidence="7">3.4.24.-</ecNumber>
    </recommendedName>
</protein>
<dbReference type="InterPro" id="IPR001506">
    <property type="entry name" value="Peptidase_M12A"/>
</dbReference>
<dbReference type="Proteomes" id="UP001159428">
    <property type="component" value="Unassembled WGS sequence"/>
</dbReference>
<dbReference type="PRINTS" id="PR00480">
    <property type="entry name" value="ASTACIN"/>
</dbReference>
<sequence>MAVHEIGHALGMYHEQSRPDRDKYVTIHWDNIEKGQAHNFNKYSYSIDSLGSPYDYSSIMHYGKRDFAWPPWKVTIEPKQRGAKIADSDLEKRQFTSRFRPIRRAIIHSAIREWEEFTCIRFKERRYEKDYIEFFVGKGCYSRGIGRVGGKQQISLGFGCITHGIAVHEIGHALGMYHEQSRPDRDKYVTIYWDNIQKGSEGNFYKYSHHVIDSLGIPYDYSSIMHYGKRELAWPPWKVTIEPKQSGVKIGQRRHLSTLDRKQMNMLYKCNRK</sequence>
<comment type="caution">
    <text evidence="9">The sequence shown here is derived from an EMBL/GenBank/DDBJ whole genome shotgun (WGS) entry which is preliminary data.</text>
</comment>
<dbReference type="InterPro" id="IPR006026">
    <property type="entry name" value="Peptidase_Metallo"/>
</dbReference>
<reference evidence="9 10" key="1">
    <citation type="submission" date="2022-05" db="EMBL/GenBank/DDBJ databases">
        <authorList>
            <consortium name="Genoscope - CEA"/>
            <person name="William W."/>
        </authorList>
    </citation>
    <scope>NUCLEOTIDE SEQUENCE [LARGE SCALE GENOMIC DNA]</scope>
</reference>
<evidence type="ECO:0000313" key="10">
    <source>
        <dbReference type="Proteomes" id="UP001159428"/>
    </source>
</evidence>
<dbReference type="SMART" id="SM00235">
    <property type="entry name" value="ZnMc"/>
    <property type="match status" value="1"/>
</dbReference>
<feature type="binding site" evidence="6">
    <location>
        <position position="8"/>
    </location>
    <ligand>
        <name>Zn(2+)</name>
        <dbReference type="ChEBI" id="CHEBI:29105"/>
        <note>catalytic</note>
    </ligand>
</feature>
<proteinExistence type="predicted"/>
<dbReference type="GO" id="GO:0008270">
    <property type="term" value="F:zinc ion binding"/>
    <property type="evidence" value="ECO:0007669"/>
    <property type="project" value="UniProtKB-UniRule"/>
</dbReference>
<keyword evidence="1 6" id="KW-0645">Protease</keyword>
<feature type="binding site" evidence="6">
    <location>
        <position position="172"/>
    </location>
    <ligand>
        <name>Zn(2+)</name>
        <dbReference type="ChEBI" id="CHEBI:29105"/>
        <note>catalytic</note>
    </ligand>
</feature>
<dbReference type="InterPro" id="IPR034035">
    <property type="entry name" value="Astacin-like_dom"/>
</dbReference>
<keyword evidence="4 6" id="KW-0862">Zinc</keyword>
<keyword evidence="2 6" id="KW-0479">Metal-binding</keyword>
<feature type="active site" evidence="6">
    <location>
        <position position="5"/>
    </location>
</feature>
<name>A0AAU9W808_9CNID</name>
<comment type="cofactor">
    <cofactor evidence="6 7">
        <name>Zn(2+)</name>
        <dbReference type="ChEBI" id="CHEBI:29105"/>
    </cofactor>
    <text evidence="6 7">Binds 1 zinc ion per subunit.</text>
</comment>
<feature type="binding site" evidence="6">
    <location>
        <position position="178"/>
    </location>
    <ligand>
        <name>Zn(2+)</name>
        <dbReference type="ChEBI" id="CHEBI:29105"/>
        <note>catalytic</note>
    </ligand>
</feature>
<evidence type="ECO:0000256" key="4">
    <source>
        <dbReference type="ARBA" id="ARBA00022833"/>
    </source>
</evidence>
<dbReference type="EC" id="3.4.24.-" evidence="7"/>